<accession>A0A2T4PQM0</accession>
<gene>
    <name evidence="2" type="ORF">BU072_12210</name>
</gene>
<dbReference type="Pfam" id="PF05656">
    <property type="entry name" value="DUF805"/>
    <property type="match status" value="1"/>
</dbReference>
<evidence type="ECO:0000256" key="1">
    <source>
        <dbReference type="SAM" id="Phobius"/>
    </source>
</evidence>
<dbReference type="EMBL" id="PZFK01000034">
    <property type="protein sequence ID" value="PTI28132.1"/>
    <property type="molecule type" value="Genomic_DNA"/>
</dbReference>
<comment type="caution">
    <text evidence="2">The sequence shown here is derived from an EMBL/GenBank/DDBJ whole genome shotgun (WGS) entry which is preliminary data.</text>
</comment>
<protein>
    <submittedName>
        <fullName evidence="2">DUF805 domain-containing protein</fullName>
    </submittedName>
</protein>
<dbReference type="Proteomes" id="UP000241209">
    <property type="component" value="Unassembled WGS sequence"/>
</dbReference>
<dbReference type="GO" id="GO:0005886">
    <property type="term" value="C:plasma membrane"/>
    <property type="evidence" value="ECO:0007669"/>
    <property type="project" value="TreeGrafter"/>
</dbReference>
<dbReference type="PANTHER" id="PTHR34980:SF2">
    <property type="entry name" value="INNER MEMBRANE PROTEIN YHAH-RELATED"/>
    <property type="match status" value="1"/>
</dbReference>
<dbReference type="AlphaFoldDB" id="A0A2T4PQM0"/>
<name>A0A2T4PQM0_9STAP</name>
<feature type="transmembrane region" description="Helical" evidence="1">
    <location>
        <begin position="136"/>
        <end position="163"/>
    </location>
</feature>
<keyword evidence="1" id="KW-0812">Transmembrane</keyword>
<evidence type="ECO:0000313" key="2">
    <source>
        <dbReference type="EMBL" id="PTI28132.1"/>
    </source>
</evidence>
<dbReference type="InterPro" id="IPR008523">
    <property type="entry name" value="DUF805"/>
</dbReference>
<proteinExistence type="predicted"/>
<dbReference type="PANTHER" id="PTHR34980">
    <property type="entry name" value="INNER MEMBRANE PROTEIN-RELATED-RELATED"/>
    <property type="match status" value="1"/>
</dbReference>
<keyword evidence="1" id="KW-0472">Membrane</keyword>
<dbReference type="RefSeq" id="WP_107557329.1">
    <property type="nucleotide sequence ID" value="NZ_PZFK01000034.1"/>
</dbReference>
<feature type="transmembrane region" description="Helical" evidence="1">
    <location>
        <begin position="35"/>
        <end position="68"/>
    </location>
</feature>
<keyword evidence="1" id="KW-1133">Transmembrane helix</keyword>
<evidence type="ECO:0000313" key="3">
    <source>
        <dbReference type="Proteomes" id="UP000241209"/>
    </source>
</evidence>
<sequence>MDNSQNRILQSYKDFWTRFLDVKGRSTRPELWHPFWINLVIFTFLGIISASILSVIFALVIIIPSFAVTARRLHDTNHTMFLAILSHINGLILIIVNIVFIVILTKAANSIAEDESDIIISTIIYVFKNFNSTITVLLFVGALALDLGFLFVIIAPITLYFLVISGNEDPNDYGSEGTTQIITQEDSI</sequence>
<feature type="transmembrane region" description="Helical" evidence="1">
    <location>
        <begin position="80"/>
        <end position="104"/>
    </location>
</feature>
<organism evidence="2 3">
    <name type="scientific">Mammaliicoccus vitulinus</name>
    <dbReference type="NCBI Taxonomy" id="71237"/>
    <lineage>
        <taxon>Bacteria</taxon>
        <taxon>Bacillati</taxon>
        <taxon>Bacillota</taxon>
        <taxon>Bacilli</taxon>
        <taxon>Bacillales</taxon>
        <taxon>Staphylococcaceae</taxon>
        <taxon>Mammaliicoccus</taxon>
    </lineage>
</organism>
<reference evidence="2 3" key="1">
    <citation type="journal article" date="2016" name="Front. Microbiol.">
        <title>Comprehensive Phylogenetic Analysis of Bovine Non-aureus Staphylococci Species Based on Whole-Genome Sequencing.</title>
        <authorList>
            <person name="Naushad S."/>
            <person name="Barkema H.W."/>
            <person name="Luby C."/>
            <person name="Condas L.A."/>
            <person name="Nobrega D.B."/>
            <person name="Carson D.A."/>
            <person name="De Buck J."/>
        </authorList>
    </citation>
    <scope>NUCLEOTIDE SEQUENCE [LARGE SCALE GENOMIC DNA]</scope>
    <source>
        <strain evidence="2 3">SNUC 2204</strain>
    </source>
</reference>